<evidence type="ECO:0000313" key="2">
    <source>
        <dbReference type="Proteomes" id="UP000823775"/>
    </source>
</evidence>
<accession>A0ABS8TA69</accession>
<dbReference type="EMBL" id="JACEIK010001277">
    <property type="protein sequence ID" value="MCD7467869.1"/>
    <property type="molecule type" value="Genomic_DNA"/>
</dbReference>
<sequence length="93" mass="10723">MCDRAYGGVPMKKSDEYRKREAKLRVDRMHIGQDAIELANTEDSESEDSTEAMERHVEAAIDTSQTQAPESIWERRFTLLEEEVSVMRVSMDV</sequence>
<name>A0ABS8TA69_DATST</name>
<gene>
    <name evidence="1" type="ORF">HAX54_005520</name>
</gene>
<proteinExistence type="predicted"/>
<comment type="caution">
    <text evidence="1">The sequence shown here is derived from an EMBL/GenBank/DDBJ whole genome shotgun (WGS) entry which is preliminary data.</text>
</comment>
<organism evidence="1 2">
    <name type="scientific">Datura stramonium</name>
    <name type="common">Jimsonweed</name>
    <name type="synonym">Common thornapple</name>
    <dbReference type="NCBI Taxonomy" id="4076"/>
    <lineage>
        <taxon>Eukaryota</taxon>
        <taxon>Viridiplantae</taxon>
        <taxon>Streptophyta</taxon>
        <taxon>Embryophyta</taxon>
        <taxon>Tracheophyta</taxon>
        <taxon>Spermatophyta</taxon>
        <taxon>Magnoliopsida</taxon>
        <taxon>eudicotyledons</taxon>
        <taxon>Gunneridae</taxon>
        <taxon>Pentapetalae</taxon>
        <taxon>asterids</taxon>
        <taxon>lamiids</taxon>
        <taxon>Solanales</taxon>
        <taxon>Solanaceae</taxon>
        <taxon>Solanoideae</taxon>
        <taxon>Datureae</taxon>
        <taxon>Datura</taxon>
    </lineage>
</organism>
<evidence type="ECO:0000313" key="1">
    <source>
        <dbReference type="EMBL" id="MCD7467869.1"/>
    </source>
</evidence>
<reference evidence="1 2" key="1">
    <citation type="journal article" date="2021" name="BMC Genomics">
        <title>Datura genome reveals duplications of psychoactive alkaloid biosynthetic genes and high mutation rate following tissue culture.</title>
        <authorList>
            <person name="Rajewski A."/>
            <person name="Carter-House D."/>
            <person name="Stajich J."/>
            <person name="Litt A."/>
        </authorList>
    </citation>
    <scope>NUCLEOTIDE SEQUENCE [LARGE SCALE GENOMIC DNA]</scope>
    <source>
        <strain evidence="1">AR-01</strain>
    </source>
</reference>
<keyword evidence="2" id="KW-1185">Reference proteome</keyword>
<protein>
    <submittedName>
        <fullName evidence="1">Uncharacterized protein</fullName>
    </submittedName>
</protein>
<dbReference type="Proteomes" id="UP000823775">
    <property type="component" value="Unassembled WGS sequence"/>
</dbReference>